<feature type="domain" description="AP2/ERF" evidence="9">
    <location>
        <begin position="42"/>
        <end position="99"/>
    </location>
</feature>
<dbReference type="InterPro" id="IPR001471">
    <property type="entry name" value="AP2/ERF_dom"/>
</dbReference>
<feature type="compositionally biased region" description="Polar residues" evidence="8">
    <location>
        <begin position="229"/>
        <end position="245"/>
    </location>
</feature>
<feature type="region of interest" description="Disordered" evidence="8">
    <location>
        <begin position="298"/>
        <end position="327"/>
    </location>
</feature>
<feature type="compositionally biased region" description="Polar residues" evidence="8">
    <location>
        <begin position="1"/>
        <end position="16"/>
    </location>
</feature>
<dbReference type="PRINTS" id="PR00367">
    <property type="entry name" value="ETHRSPELEMNT"/>
</dbReference>
<dbReference type="SUPFAM" id="SSF54171">
    <property type="entry name" value="DNA-binding domain"/>
    <property type="match status" value="1"/>
</dbReference>
<feature type="compositionally biased region" description="Low complexity" evidence="8">
    <location>
        <begin position="113"/>
        <end position="137"/>
    </location>
</feature>
<dbReference type="GO" id="GO:0000976">
    <property type="term" value="F:transcription cis-regulatory region binding"/>
    <property type="evidence" value="ECO:0007669"/>
    <property type="project" value="TreeGrafter"/>
</dbReference>
<evidence type="ECO:0000256" key="2">
    <source>
        <dbReference type="ARBA" id="ARBA00022821"/>
    </source>
</evidence>
<dbReference type="PANTHER" id="PTHR31241:SF24">
    <property type="entry name" value="ETHYLENE-RESPONSIVE TRANSCRIPTION FACTOR ABI4"/>
    <property type="match status" value="1"/>
</dbReference>
<evidence type="ECO:0000256" key="5">
    <source>
        <dbReference type="ARBA" id="ARBA00023163"/>
    </source>
</evidence>
<dbReference type="Pfam" id="PF00847">
    <property type="entry name" value="AP2"/>
    <property type="match status" value="1"/>
</dbReference>
<dbReference type="GO" id="GO:0005634">
    <property type="term" value="C:nucleus"/>
    <property type="evidence" value="ECO:0007669"/>
    <property type="project" value="UniProtKB-SubCell"/>
</dbReference>
<comment type="subcellular location">
    <subcellularLocation>
        <location evidence="1">Nucleus</location>
    </subcellularLocation>
</comment>
<dbReference type="FunFam" id="3.30.730.10:FF:000001">
    <property type="entry name" value="Ethylene-responsive transcription factor 2"/>
    <property type="match status" value="1"/>
</dbReference>
<evidence type="ECO:0000256" key="3">
    <source>
        <dbReference type="ARBA" id="ARBA00023015"/>
    </source>
</evidence>
<evidence type="ECO:0000256" key="4">
    <source>
        <dbReference type="ARBA" id="ARBA00023125"/>
    </source>
</evidence>
<protein>
    <recommendedName>
        <fullName evidence="9">AP2/ERF domain-containing protein</fullName>
    </recommendedName>
</protein>
<evidence type="ECO:0000256" key="6">
    <source>
        <dbReference type="ARBA" id="ARBA00023242"/>
    </source>
</evidence>
<keyword evidence="11" id="KW-1185">Reference proteome</keyword>
<keyword evidence="4" id="KW-0238">DNA-binding</keyword>
<reference evidence="10 11" key="1">
    <citation type="submission" date="2024-04" db="EMBL/GenBank/DDBJ databases">
        <title>The reference genome of an endangered Asteraceae, Deinandra increscens subsp. villosa, native to the Central Coast of California.</title>
        <authorList>
            <person name="Guilliams M."/>
            <person name="Hasenstab-Lehman K."/>
            <person name="Meyer R."/>
            <person name="Mcevoy S."/>
        </authorList>
    </citation>
    <scope>NUCLEOTIDE SEQUENCE [LARGE SCALE GENOMIC DNA]</scope>
    <source>
        <tissue evidence="10">Leaf</tissue>
    </source>
</reference>
<dbReference type="Gene3D" id="3.30.730.10">
    <property type="entry name" value="AP2/ERF domain"/>
    <property type="match status" value="1"/>
</dbReference>
<keyword evidence="6" id="KW-0539">Nucleus</keyword>
<evidence type="ECO:0000313" key="10">
    <source>
        <dbReference type="EMBL" id="KAK9050709.1"/>
    </source>
</evidence>
<keyword evidence="5" id="KW-0804">Transcription</keyword>
<dbReference type="GO" id="GO:0006952">
    <property type="term" value="P:defense response"/>
    <property type="evidence" value="ECO:0007669"/>
    <property type="project" value="UniProtKB-KW"/>
</dbReference>
<feature type="region of interest" description="Disordered" evidence="8">
    <location>
        <begin position="1"/>
        <end position="45"/>
    </location>
</feature>
<keyword evidence="2" id="KW-0611">Plant defense</keyword>
<evidence type="ECO:0000256" key="7">
    <source>
        <dbReference type="ARBA" id="ARBA00024343"/>
    </source>
</evidence>
<dbReference type="GO" id="GO:0003700">
    <property type="term" value="F:DNA-binding transcription factor activity"/>
    <property type="evidence" value="ECO:0007669"/>
    <property type="project" value="InterPro"/>
</dbReference>
<dbReference type="InterPro" id="IPR036955">
    <property type="entry name" value="AP2/ERF_dom_sf"/>
</dbReference>
<dbReference type="Proteomes" id="UP001408789">
    <property type="component" value="Unassembled WGS sequence"/>
</dbReference>
<dbReference type="PROSITE" id="PS51032">
    <property type="entry name" value="AP2_ERF"/>
    <property type="match status" value="1"/>
</dbReference>
<evidence type="ECO:0000259" key="9">
    <source>
        <dbReference type="PROSITE" id="PS51032"/>
    </source>
</evidence>
<sequence>MGTNNDSHLPTTTTGCSPPPNNNNNNRKSKTKGGGPENSKFKYRGVRQRSWGKWVAEIREPRKRSRRWLGTFATAEDAARAYDRAALILYGSRAQLNLQKPYSDGNNTTSAAVVAASTPSSSPHGDGCGSGSSSSSSTAQTLRPILPRPDAFSLTFSLSQTTPYAVPISDNYMAYPFYPTVQHSTNSGDDNIVQHALQLVQPHQYFPYSSMNNESASTAVERKDKDPTLTMTSVPTSYHPNESPRSSICQQVENHQPMKEGTNYLVGSNFSLVSTNSPQKMVVGDSVSDPTVVVGGGPSSPSLWPLANDDEYPPPSIWDYGDPSFDF</sequence>
<evidence type="ECO:0000313" key="11">
    <source>
        <dbReference type="Proteomes" id="UP001408789"/>
    </source>
</evidence>
<feature type="region of interest" description="Disordered" evidence="8">
    <location>
        <begin position="216"/>
        <end position="245"/>
    </location>
</feature>
<name>A0AAP0CBS7_9ASTR</name>
<evidence type="ECO:0000256" key="8">
    <source>
        <dbReference type="SAM" id="MobiDB-lite"/>
    </source>
</evidence>
<dbReference type="AlphaFoldDB" id="A0AAP0CBS7"/>
<dbReference type="PANTHER" id="PTHR31241">
    <property type="entry name" value="DEHYDRATION-RESPONSIVE ELEMENT-BINDING PROTEIN 2C"/>
    <property type="match status" value="1"/>
</dbReference>
<dbReference type="EMBL" id="JBCNJP010000313">
    <property type="protein sequence ID" value="KAK9050709.1"/>
    <property type="molecule type" value="Genomic_DNA"/>
</dbReference>
<dbReference type="InterPro" id="IPR016177">
    <property type="entry name" value="DNA-bd_dom_sf"/>
</dbReference>
<gene>
    <name evidence="10" type="ORF">SSX86_030321</name>
</gene>
<feature type="region of interest" description="Disordered" evidence="8">
    <location>
        <begin position="113"/>
        <end position="141"/>
    </location>
</feature>
<keyword evidence="3" id="KW-0805">Transcription regulation</keyword>
<comment type="similarity">
    <text evidence="7">Belongs to the AP2/ERF transcription factor family. ERF subfamily.</text>
</comment>
<evidence type="ECO:0000256" key="1">
    <source>
        <dbReference type="ARBA" id="ARBA00004123"/>
    </source>
</evidence>
<proteinExistence type="inferred from homology"/>
<accession>A0AAP0CBS7</accession>
<dbReference type="SMART" id="SM00380">
    <property type="entry name" value="AP2"/>
    <property type="match status" value="1"/>
</dbReference>
<dbReference type="CDD" id="cd00018">
    <property type="entry name" value="AP2"/>
    <property type="match status" value="1"/>
</dbReference>
<comment type="caution">
    <text evidence="10">The sequence shown here is derived from an EMBL/GenBank/DDBJ whole genome shotgun (WGS) entry which is preliminary data.</text>
</comment>
<dbReference type="GO" id="GO:0045893">
    <property type="term" value="P:positive regulation of DNA-templated transcription"/>
    <property type="evidence" value="ECO:0007669"/>
    <property type="project" value="TreeGrafter"/>
</dbReference>
<organism evidence="10 11">
    <name type="scientific">Deinandra increscens subsp. villosa</name>
    <dbReference type="NCBI Taxonomy" id="3103831"/>
    <lineage>
        <taxon>Eukaryota</taxon>
        <taxon>Viridiplantae</taxon>
        <taxon>Streptophyta</taxon>
        <taxon>Embryophyta</taxon>
        <taxon>Tracheophyta</taxon>
        <taxon>Spermatophyta</taxon>
        <taxon>Magnoliopsida</taxon>
        <taxon>eudicotyledons</taxon>
        <taxon>Gunneridae</taxon>
        <taxon>Pentapetalae</taxon>
        <taxon>asterids</taxon>
        <taxon>campanulids</taxon>
        <taxon>Asterales</taxon>
        <taxon>Asteraceae</taxon>
        <taxon>Asteroideae</taxon>
        <taxon>Heliantheae alliance</taxon>
        <taxon>Madieae</taxon>
        <taxon>Madiinae</taxon>
        <taxon>Deinandra</taxon>
    </lineage>
</organism>